<dbReference type="GO" id="GO:0008270">
    <property type="term" value="F:zinc ion binding"/>
    <property type="evidence" value="ECO:0007669"/>
    <property type="project" value="UniProtKB-KW"/>
</dbReference>
<proteinExistence type="predicted"/>
<evidence type="ECO:0000256" key="7">
    <source>
        <dbReference type="ARBA" id="ARBA00023136"/>
    </source>
</evidence>
<dbReference type="Proteomes" id="UP000015101">
    <property type="component" value="Unassembled WGS sequence"/>
</dbReference>
<dbReference type="GeneID" id="20208131"/>
<keyword evidence="6 10" id="KW-1133">Transmembrane helix</keyword>
<dbReference type="PROSITE" id="PS50089">
    <property type="entry name" value="ZF_RING_2"/>
    <property type="match status" value="1"/>
</dbReference>
<dbReference type="PANTHER" id="PTHR46539">
    <property type="entry name" value="E3 UBIQUITIN-PROTEIN LIGASE ATL42"/>
    <property type="match status" value="1"/>
</dbReference>
<keyword evidence="7 10" id="KW-0472">Membrane</keyword>
<dbReference type="Pfam" id="PF13639">
    <property type="entry name" value="zf-RING_2"/>
    <property type="match status" value="1"/>
</dbReference>
<evidence type="ECO:0000259" key="11">
    <source>
        <dbReference type="PROSITE" id="PS50089"/>
    </source>
</evidence>
<organism evidence="13 14">
    <name type="scientific">Helobdella robusta</name>
    <name type="common">Californian leech</name>
    <dbReference type="NCBI Taxonomy" id="6412"/>
    <lineage>
        <taxon>Eukaryota</taxon>
        <taxon>Metazoa</taxon>
        <taxon>Spiralia</taxon>
        <taxon>Lophotrochozoa</taxon>
        <taxon>Annelida</taxon>
        <taxon>Clitellata</taxon>
        <taxon>Hirudinea</taxon>
        <taxon>Rhynchobdellida</taxon>
        <taxon>Glossiphoniidae</taxon>
        <taxon>Helobdella</taxon>
    </lineage>
</organism>
<feature type="transmembrane region" description="Helical" evidence="10">
    <location>
        <begin position="234"/>
        <end position="257"/>
    </location>
</feature>
<dbReference type="eggNOG" id="KOG0800">
    <property type="taxonomic scope" value="Eukaryota"/>
</dbReference>
<reference evidence="14" key="1">
    <citation type="submission" date="2012-12" db="EMBL/GenBank/DDBJ databases">
        <authorList>
            <person name="Hellsten U."/>
            <person name="Grimwood J."/>
            <person name="Chapman J.A."/>
            <person name="Shapiro H."/>
            <person name="Aerts A."/>
            <person name="Otillar R.P."/>
            <person name="Terry A.Y."/>
            <person name="Boore J.L."/>
            <person name="Simakov O."/>
            <person name="Marletaz F."/>
            <person name="Cho S.-J."/>
            <person name="Edsinger-Gonzales E."/>
            <person name="Havlak P."/>
            <person name="Kuo D.-H."/>
            <person name="Larsson T."/>
            <person name="Lv J."/>
            <person name="Arendt D."/>
            <person name="Savage R."/>
            <person name="Osoegawa K."/>
            <person name="de Jong P."/>
            <person name="Lindberg D.R."/>
            <person name="Seaver E.C."/>
            <person name="Weisblat D.A."/>
            <person name="Putnam N.H."/>
            <person name="Grigoriev I.V."/>
            <person name="Rokhsar D.S."/>
        </authorList>
    </citation>
    <scope>NUCLEOTIDE SEQUENCE</scope>
</reference>
<dbReference type="HOGENOM" id="CLU_564169_0_0_1"/>
<evidence type="ECO:0000256" key="9">
    <source>
        <dbReference type="SAM" id="MobiDB-lite"/>
    </source>
</evidence>
<dbReference type="KEGG" id="hro:HELRODRAFT_181542"/>
<evidence type="ECO:0000313" key="14">
    <source>
        <dbReference type="Proteomes" id="UP000015101"/>
    </source>
</evidence>
<keyword evidence="4 8" id="KW-0863">Zinc-finger</keyword>
<dbReference type="SMART" id="SM00184">
    <property type="entry name" value="RING"/>
    <property type="match status" value="1"/>
</dbReference>
<dbReference type="EnsemblMetazoa" id="HelroT181542">
    <property type="protein sequence ID" value="HelroP181542"/>
    <property type="gene ID" value="HelroG181542"/>
</dbReference>
<evidence type="ECO:0000256" key="3">
    <source>
        <dbReference type="ARBA" id="ARBA00022723"/>
    </source>
</evidence>
<gene>
    <name evidence="13" type="primary">20208131</name>
    <name evidence="12" type="ORF">HELRODRAFT_181542</name>
</gene>
<dbReference type="InterPro" id="IPR013083">
    <property type="entry name" value="Znf_RING/FYVE/PHD"/>
</dbReference>
<dbReference type="EMBL" id="AMQM01007642">
    <property type="status" value="NOT_ANNOTATED_CDS"/>
    <property type="molecule type" value="Genomic_DNA"/>
</dbReference>
<comment type="subcellular location">
    <subcellularLocation>
        <location evidence="1">Membrane</location>
    </subcellularLocation>
</comment>
<dbReference type="GO" id="GO:0016020">
    <property type="term" value="C:membrane"/>
    <property type="evidence" value="ECO:0007669"/>
    <property type="project" value="UniProtKB-SubCell"/>
</dbReference>
<dbReference type="GO" id="GO:0006511">
    <property type="term" value="P:ubiquitin-dependent protein catabolic process"/>
    <property type="evidence" value="ECO:0000318"/>
    <property type="project" value="GO_Central"/>
</dbReference>
<evidence type="ECO:0000313" key="12">
    <source>
        <dbReference type="EMBL" id="ESN92344.1"/>
    </source>
</evidence>
<protein>
    <recommendedName>
        <fullName evidence="11">RING-type domain-containing protein</fullName>
    </recommendedName>
</protein>
<dbReference type="InterPro" id="IPR001841">
    <property type="entry name" value="Znf_RING"/>
</dbReference>
<name>T1FH32_HELRO</name>
<dbReference type="PANTHER" id="PTHR46539:SF23">
    <property type="entry name" value="RING-TYPE DOMAIN-CONTAINING PROTEIN"/>
    <property type="match status" value="1"/>
</dbReference>
<evidence type="ECO:0000256" key="5">
    <source>
        <dbReference type="ARBA" id="ARBA00022833"/>
    </source>
</evidence>
<reference evidence="12 14" key="2">
    <citation type="journal article" date="2013" name="Nature">
        <title>Insights into bilaterian evolution from three spiralian genomes.</title>
        <authorList>
            <person name="Simakov O."/>
            <person name="Marletaz F."/>
            <person name="Cho S.J."/>
            <person name="Edsinger-Gonzales E."/>
            <person name="Havlak P."/>
            <person name="Hellsten U."/>
            <person name="Kuo D.H."/>
            <person name="Larsson T."/>
            <person name="Lv J."/>
            <person name="Arendt D."/>
            <person name="Savage R."/>
            <person name="Osoegawa K."/>
            <person name="de Jong P."/>
            <person name="Grimwood J."/>
            <person name="Chapman J.A."/>
            <person name="Shapiro H."/>
            <person name="Aerts A."/>
            <person name="Otillar R.P."/>
            <person name="Terry A.Y."/>
            <person name="Boore J.L."/>
            <person name="Grigoriev I.V."/>
            <person name="Lindberg D.R."/>
            <person name="Seaver E.C."/>
            <person name="Weisblat D.A."/>
            <person name="Putnam N.H."/>
            <person name="Rokhsar D.S."/>
        </authorList>
    </citation>
    <scope>NUCLEOTIDE SEQUENCE</scope>
</reference>
<feature type="domain" description="RING-type" evidence="11">
    <location>
        <begin position="302"/>
        <end position="343"/>
    </location>
</feature>
<dbReference type="AlphaFoldDB" id="T1FH32"/>
<evidence type="ECO:0000256" key="8">
    <source>
        <dbReference type="PROSITE-ProRule" id="PRU00175"/>
    </source>
</evidence>
<evidence type="ECO:0000256" key="1">
    <source>
        <dbReference type="ARBA" id="ARBA00004370"/>
    </source>
</evidence>
<dbReference type="STRING" id="6412.T1FH32"/>
<dbReference type="CTD" id="20208131"/>
<dbReference type="EMBL" id="KB097650">
    <property type="protein sequence ID" value="ESN92344.1"/>
    <property type="molecule type" value="Genomic_DNA"/>
</dbReference>
<dbReference type="Gene3D" id="3.30.40.10">
    <property type="entry name" value="Zinc/RING finger domain, C3HC4 (zinc finger)"/>
    <property type="match status" value="1"/>
</dbReference>
<accession>T1FH32</accession>
<keyword evidence="5" id="KW-0862">Zinc</keyword>
<dbReference type="FunFam" id="3.30.40.10:FF:000009">
    <property type="entry name" value="E3 ubiquitin-protein ligase RNF130"/>
    <property type="match status" value="1"/>
</dbReference>
<evidence type="ECO:0000313" key="13">
    <source>
        <dbReference type="EnsemblMetazoa" id="HelroP181542"/>
    </source>
</evidence>
<evidence type="ECO:0000256" key="10">
    <source>
        <dbReference type="SAM" id="Phobius"/>
    </source>
</evidence>
<dbReference type="CDD" id="cd16668">
    <property type="entry name" value="RING-H2_RNF130-like"/>
    <property type="match status" value="1"/>
</dbReference>
<dbReference type="GO" id="GO:0061630">
    <property type="term" value="F:ubiquitin protein ligase activity"/>
    <property type="evidence" value="ECO:0000318"/>
    <property type="project" value="GO_Central"/>
</dbReference>
<evidence type="ECO:0000256" key="4">
    <source>
        <dbReference type="ARBA" id="ARBA00022771"/>
    </source>
</evidence>
<keyword evidence="2 10" id="KW-0812">Transmembrane</keyword>
<dbReference type="InParanoid" id="T1FH32"/>
<feature type="compositionally biased region" description="Gly residues" evidence="9">
    <location>
        <begin position="468"/>
        <end position="478"/>
    </location>
</feature>
<dbReference type="GO" id="GO:0005737">
    <property type="term" value="C:cytoplasm"/>
    <property type="evidence" value="ECO:0000318"/>
    <property type="project" value="GO_Central"/>
</dbReference>
<dbReference type="OrthoDB" id="9984778at2759"/>
<keyword evidence="3" id="KW-0479">Metal-binding</keyword>
<dbReference type="RefSeq" id="XP_009029582.1">
    <property type="nucleotide sequence ID" value="XM_009031334.1"/>
</dbReference>
<dbReference type="FunCoup" id="T1FH32">
    <property type="interactions" value="898"/>
</dbReference>
<sequence>MATGVAGGGPSLVSGPSLGGDEYESGGISIYGAVLNITYKTKDGWQNEMDEMATYGVNSRVDAESGRLVKVNSTEICFPLSAIPTLQNISVTQSKYGRLIPNPYEKWVALIDGRACYDLLRKMSSAMMTTGPNILRNASALLIYNLDSIHHSDVFAQQFRSTSKTTDPVQILILNSRADHLARLLHQHQQHHQHHQNFNSSSTTNNNNRIDIKITIGPVKRTQFFGNTVNKTSMLFLSVSFVVLMMISLAWLVFYYVQRSRYTYAKQRLSRRLMKAAKKAIGKMPLKTIHSKEDVETGCDLCAVCIEGYKPSDVVRILPCRHVFHKPCIDPWLVEQRSCPICKIDILKAFGLHVMNPANNRNINSSDLDPSTMQNLDNLLLSSSSLLDLPPLSSSSLIVNEESTTSASGGQVMIDTNRREFDEDGVEIIRFHQLARVEHHRLSWDSSDVESGDTIDDSPAVVVAANDGDGGGGGGGNDGGDEMM</sequence>
<dbReference type="Gene3D" id="3.50.30.30">
    <property type="match status" value="1"/>
</dbReference>
<evidence type="ECO:0000256" key="6">
    <source>
        <dbReference type="ARBA" id="ARBA00022989"/>
    </source>
</evidence>
<dbReference type="SUPFAM" id="SSF57850">
    <property type="entry name" value="RING/U-box"/>
    <property type="match status" value="1"/>
</dbReference>
<reference evidence="13" key="3">
    <citation type="submission" date="2015-06" db="UniProtKB">
        <authorList>
            <consortium name="EnsemblMetazoa"/>
        </authorList>
    </citation>
    <scope>IDENTIFICATION</scope>
</reference>
<keyword evidence="14" id="KW-1185">Reference proteome</keyword>
<feature type="region of interest" description="Disordered" evidence="9">
    <location>
        <begin position="465"/>
        <end position="484"/>
    </location>
</feature>
<evidence type="ECO:0000256" key="2">
    <source>
        <dbReference type="ARBA" id="ARBA00022692"/>
    </source>
</evidence>